<comment type="caution">
    <text evidence="1">The sequence shown here is derived from an EMBL/GenBank/DDBJ whole genome shotgun (WGS) entry which is preliminary data.</text>
</comment>
<dbReference type="EMBL" id="JPWH01000023">
    <property type="protein sequence ID" value="RCK43847.1"/>
    <property type="molecule type" value="Genomic_DNA"/>
</dbReference>
<reference evidence="1 2" key="1">
    <citation type="submission" date="2014-07" db="EMBL/GenBank/DDBJ databases">
        <title>Draft genome sequence of Thalassospira profundimaris S25-3-2.</title>
        <authorList>
            <person name="Lai Q."/>
            <person name="Shao Z."/>
        </authorList>
    </citation>
    <scope>NUCLEOTIDE SEQUENCE [LARGE SCALE GENOMIC DNA]</scope>
    <source>
        <strain evidence="1 2">S25-3-2</strain>
    </source>
</reference>
<evidence type="ECO:0000313" key="1">
    <source>
        <dbReference type="EMBL" id="RCK43847.1"/>
    </source>
</evidence>
<gene>
    <name evidence="1" type="ORF">TH25_20570</name>
</gene>
<accession>A0A367WR46</accession>
<name>A0A367WR46_9PROT</name>
<dbReference type="InterPro" id="IPR002825">
    <property type="entry name" value="Pept_S49_ser-pept_pro"/>
</dbReference>
<dbReference type="OrthoDB" id="9806253at2"/>
<dbReference type="Pfam" id="PF01972">
    <property type="entry name" value="SDH_protease"/>
    <property type="match status" value="1"/>
</dbReference>
<sequence>MPSWNEVLSEINGCTPPNPLDQVRRKYINSLHEKTGRNVICYYSGWLQKPGSYQSSINDDDKNGLMATIHGLDKSIGLDLILHTPGGNIAATESIVNYLRSIFGTNIRAIIPQIAMSAGTMIACSCKEIIMGKQSNLGPIDPQFNGIPAHGVLQEFKEAIEGIQKNPASIPLWQTIVGKYHPTFLTECQHAIDLSSTVVQEWLSTGMFKDSPEAEKISEEIVKKLNNHNDTKTHERHIHLKDAQDMGLNVTQLEDDQEFQDLVLTVHHSYMHTLANSNAIKIIENQNRIAAIQLIRSTA</sequence>
<organism evidence="1 2">
    <name type="scientific">Thalassospira profundimaris</name>
    <dbReference type="NCBI Taxonomy" id="502049"/>
    <lineage>
        <taxon>Bacteria</taxon>
        <taxon>Pseudomonadati</taxon>
        <taxon>Pseudomonadota</taxon>
        <taxon>Alphaproteobacteria</taxon>
        <taxon>Rhodospirillales</taxon>
        <taxon>Thalassospiraceae</taxon>
        <taxon>Thalassospira</taxon>
    </lineage>
</organism>
<dbReference type="GO" id="GO:0006508">
    <property type="term" value="P:proteolysis"/>
    <property type="evidence" value="ECO:0007669"/>
    <property type="project" value="UniProtKB-KW"/>
</dbReference>
<dbReference type="PANTHER" id="PTHR35984:SF1">
    <property type="entry name" value="PERIPLASMIC SERINE PROTEASE"/>
    <property type="match status" value="1"/>
</dbReference>
<keyword evidence="1" id="KW-0645">Protease</keyword>
<dbReference type="RefSeq" id="WP_114090029.1">
    <property type="nucleotide sequence ID" value="NZ_JPWH01000023.1"/>
</dbReference>
<dbReference type="InterPro" id="IPR029045">
    <property type="entry name" value="ClpP/crotonase-like_dom_sf"/>
</dbReference>
<dbReference type="PANTHER" id="PTHR35984">
    <property type="entry name" value="PERIPLASMIC SERINE PROTEASE"/>
    <property type="match status" value="1"/>
</dbReference>
<proteinExistence type="predicted"/>
<evidence type="ECO:0000313" key="2">
    <source>
        <dbReference type="Proteomes" id="UP000252517"/>
    </source>
</evidence>
<dbReference type="Proteomes" id="UP000252517">
    <property type="component" value="Unassembled WGS sequence"/>
</dbReference>
<dbReference type="GO" id="GO:0016020">
    <property type="term" value="C:membrane"/>
    <property type="evidence" value="ECO:0007669"/>
    <property type="project" value="InterPro"/>
</dbReference>
<dbReference type="SUPFAM" id="SSF52096">
    <property type="entry name" value="ClpP/crotonase"/>
    <property type="match status" value="1"/>
</dbReference>
<dbReference type="GO" id="GO:0008233">
    <property type="term" value="F:peptidase activity"/>
    <property type="evidence" value="ECO:0007669"/>
    <property type="project" value="UniProtKB-KW"/>
</dbReference>
<keyword evidence="1" id="KW-0378">Hydrolase</keyword>
<dbReference type="AlphaFoldDB" id="A0A367WR46"/>
<protein>
    <submittedName>
        <fullName evidence="1">Serine protease</fullName>
    </submittedName>
</protein>
<dbReference type="Gene3D" id="3.90.226.10">
    <property type="entry name" value="2-enoyl-CoA Hydratase, Chain A, domain 1"/>
    <property type="match status" value="1"/>
</dbReference>